<keyword evidence="1" id="KW-1133">Transmembrane helix</keyword>
<feature type="transmembrane region" description="Helical" evidence="1">
    <location>
        <begin position="133"/>
        <end position="159"/>
    </location>
</feature>
<evidence type="ECO:0000313" key="2">
    <source>
        <dbReference type="EMBL" id="SDC72510.1"/>
    </source>
</evidence>
<evidence type="ECO:0000313" key="3">
    <source>
        <dbReference type="Proteomes" id="UP000198925"/>
    </source>
</evidence>
<keyword evidence="1" id="KW-0812">Transmembrane</keyword>
<sequence length="669" mass="69774">MVDWLPGRREWLFSLVTFAAAVLALFIAFGTGLERPYWAATTVYITAQGSAGALRAKGIWRLCGTFVGAAFAVLAVPNLVNAPPLLVLAMAIWVGGCLAAALLDQTPRSYGFMLAGYTAGIIGFPSVDAPDAIFTTALLRVEEISLGIACAWALHAILLPRPATPQLLRRLEAWTADVARLAGDALSGGVPSLAEDRRRLARDGTALDAMFQQARYEDGGRATLRWLPVLRAEARRMPVLASAAGDRVAALQAADPAALARIEPLLREVAAAIGAQVTPEAVQALDARLAAAERDAAAEGGWPGLLREGLMDRLRELLSTWAACRAHAGRILAQDSGSYAGPSPEAGLRLPGHADLLLVGLSGLAAGLSVITCCAFWILAGWPDGATAAMMAAVGASLFAQLDDPAPAIFRFMQGTLIAVAVAGITLFAILPMVDGFVPLVIVLGLLYLPIGALFAVPSLTPRMAPTAINGFALLALQSTYGAEFAGFIEGGIAMMVGFGTALTVTRLVRGAGVAWRVDRLVQADRRDLVRLAEGRRPADLRRIAAAMLDRFEALAARLGAADASAMGQRELAELRAAFNLLRLRRAAPVLAEATQRAVEDAIGATAGLVRGSLAPEAALARIDAALFAALPEPSARPAALALSGLRMALFPRAAPPSLLPPPPAALAA</sequence>
<dbReference type="AlphaFoldDB" id="A0A1G6NWV2"/>
<keyword evidence="3" id="KW-1185">Reference proteome</keyword>
<dbReference type="InterPro" id="IPR006726">
    <property type="entry name" value="PHBA_efflux_AaeB/fusaric-R"/>
</dbReference>
<feature type="transmembrane region" description="Helical" evidence="1">
    <location>
        <begin position="110"/>
        <end position="127"/>
    </location>
</feature>
<dbReference type="GO" id="GO:0022857">
    <property type="term" value="F:transmembrane transporter activity"/>
    <property type="evidence" value="ECO:0007669"/>
    <property type="project" value="InterPro"/>
</dbReference>
<dbReference type="GO" id="GO:0005886">
    <property type="term" value="C:plasma membrane"/>
    <property type="evidence" value="ECO:0007669"/>
    <property type="project" value="InterPro"/>
</dbReference>
<dbReference type="Pfam" id="PF04632">
    <property type="entry name" value="FUSC"/>
    <property type="match status" value="1"/>
</dbReference>
<keyword evidence="1" id="KW-0472">Membrane</keyword>
<reference evidence="2 3" key="1">
    <citation type="submission" date="2016-10" db="EMBL/GenBank/DDBJ databases">
        <authorList>
            <person name="de Groot N.N."/>
        </authorList>
    </citation>
    <scope>NUCLEOTIDE SEQUENCE [LARGE SCALE GENOMIC DNA]</scope>
    <source>
        <strain evidence="2 3">CPCC 100156</strain>
    </source>
</reference>
<feature type="transmembrane region" description="Helical" evidence="1">
    <location>
        <begin position="437"/>
        <end position="457"/>
    </location>
</feature>
<feature type="transmembrane region" description="Helical" evidence="1">
    <location>
        <begin position="409"/>
        <end position="431"/>
    </location>
</feature>
<feature type="transmembrane region" description="Helical" evidence="1">
    <location>
        <begin position="59"/>
        <end position="79"/>
    </location>
</feature>
<feature type="transmembrane region" description="Helical" evidence="1">
    <location>
        <begin position="356"/>
        <end position="379"/>
    </location>
</feature>
<proteinExistence type="predicted"/>
<dbReference type="Proteomes" id="UP000198925">
    <property type="component" value="Unassembled WGS sequence"/>
</dbReference>
<evidence type="ECO:0000256" key="1">
    <source>
        <dbReference type="SAM" id="Phobius"/>
    </source>
</evidence>
<accession>A0A1G6NWV2</accession>
<dbReference type="RefSeq" id="WP_090661923.1">
    <property type="nucleotide sequence ID" value="NZ_FMZX01000002.1"/>
</dbReference>
<dbReference type="STRING" id="938405.SAMN02927895_02821"/>
<gene>
    <name evidence="2" type="ORF">SAMN04487779_1002184</name>
</gene>
<dbReference type="EMBL" id="FMZX01000002">
    <property type="protein sequence ID" value="SDC72510.1"/>
    <property type="molecule type" value="Genomic_DNA"/>
</dbReference>
<feature type="transmembrane region" description="Helical" evidence="1">
    <location>
        <begin position="85"/>
        <end position="103"/>
    </location>
</feature>
<feature type="transmembrane region" description="Helical" evidence="1">
    <location>
        <begin position="12"/>
        <end position="31"/>
    </location>
</feature>
<name>A0A1G6NWV2_9PROT</name>
<protein>
    <submittedName>
        <fullName evidence="2">Uncharacterized membrane protein YccC</fullName>
    </submittedName>
</protein>
<organism evidence="2 3">
    <name type="scientific">Belnapia rosea</name>
    <dbReference type="NCBI Taxonomy" id="938405"/>
    <lineage>
        <taxon>Bacteria</taxon>
        <taxon>Pseudomonadati</taxon>
        <taxon>Pseudomonadota</taxon>
        <taxon>Alphaproteobacteria</taxon>
        <taxon>Acetobacterales</taxon>
        <taxon>Roseomonadaceae</taxon>
        <taxon>Belnapia</taxon>
    </lineage>
</organism>